<dbReference type="GO" id="GO:0004602">
    <property type="term" value="F:glutathione peroxidase activity"/>
    <property type="evidence" value="ECO:0007669"/>
    <property type="project" value="TreeGrafter"/>
</dbReference>
<evidence type="ECO:0000313" key="2">
    <source>
        <dbReference type="EMBL" id="KXS12778.1"/>
    </source>
</evidence>
<dbReference type="Pfam" id="PF01323">
    <property type="entry name" value="DSBA"/>
    <property type="match status" value="2"/>
</dbReference>
<dbReference type="OrthoDB" id="4664297at2759"/>
<dbReference type="Gene3D" id="3.40.30.10">
    <property type="entry name" value="Glutaredoxin"/>
    <property type="match status" value="2"/>
</dbReference>
<reference evidence="2 3" key="1">
    <citation type="journal article" date="2015" name="Genome Biol. Evol.">
        <title>Phylogenomic analyses indicate that early fungi evolved digesting cell walls of algal ancestors of land plants.</title>
        <authorList>
            <person name="Chang Y."/>
            <person name="Wang S."/>
            <person name="Sekimoto S."/>
            <person name="Aerts A.L."/>
            <person name="Choi C."/>
            <person name="Clum A."/>
            <person name="LaButti K.M."/>
            <person name="Lindquist E.A."/>
            <person name="Yee Ngan C."/>
            <person name="Ohm R.A."/>
            <person name="Salamov A.A."/>
            <person name="Grigoriev I.V."/>
            <person name="Spatafora J.W."/>
            <person name="Berbee M.L."/>
        </authorList>
    </citation>
    <scope>NUCLEOTIDE SEQUENCE [LARGE SCALE GENOMIC DNA]</scope>
    <source>
        <strain evidence="2 3">JEL478</strain>
    </source>
</reference>
<dbReference type="AlphaFoldDB" id="A0A139A7X3"/>
<dbReference type="SUPFAM" id="SSF52833">
    <property type="entry name" value="Thioredoxin-like"/>
    <property type="match status" value="2"/>
</dbReference>
<dbReference type="InterPro" id="IPR051924">
    <property type="entry name" value="GST_Kappa/NadH"/>
</dbReference>
<dbReference type="GO" id="GO:0004364">
    <property type="term" value="F:glutathione transferase activity"/>
    <property type="evidence" value="ECO:0007669"/>
    <property type="project" value="TreeGrafter"/>
</dbReference>
<dbReference type="InterPro" id="IPR036249">
    <property type="entry name" value="Thioredoxin-like_sf"/>
</dbReference>
<dbReference type="PANTHER" id="PTHR42943">
    <property type="entry name" value="GLUTATHIONE S-TRANSFERASE KAPPA"/>
    <property type="match status" value="1"/>
</dbReference>
<evidence type="ECO:0000313" key="3">
    <source>
        <dbReference type="Proteomes" id="UP000070544"/>
    </source>
</evidence>
<organism evidence="2 3">
    <name type="scientific">Gonapodya prolifera (strain JEL478)</name>
    <name type="common">Monoblepharis prolifera</name>
    <dbReference type="NCBI Taxonomy" id="1344416"/>
    <lineage>
        <taxon>Eukaryota</taxon>
        <taxon>Fungi</taxon>
        <taxon>Fungi incertae sedis</taxon>
        <taxon>Chytridiomycota</taxon>
        <taxon>Chytridiomycota incertae sedis</taxon>
        <taxon>Monoblepharidomycetes</taxon>
        <taxon>Monoblepharidales</taxon>
        <taxon>Gonapodyaceae</taxon>
        <taxon>Gonapodya</taxon>
    </lineage>
</organism>
<dbReference type="InterPro" id="IPR001853">
    <property type="entry name" value="DSBA-like_thioredoxin_dom"/>
</dbReference>
<dbReference type="EMBL" id="KQ965785">
    <property type="protein sequence ID" value="KXS12778.1"/>
    <property type="molecule type" value="Genomic_DNA"/>
</dbReference>
<feature type="domain" description="DSBA-like thioredoxin" evidence="1">
    <location>
        <begin position="347"/>
        <end position="431"/>
    </location>
</feature>
<protein>
    <submittedName>
        <fullName evidence="2">Thioredoxin-like protein</fullName>
    </submittedName>
</protein>
<gene>
    <name evidence="2" type="ORF">M427DRAFT_157149</name>
</gene>
<feature type="domain" description="DSBA-like thioredoxin" evidence="1">
    <location>
        <begin position="13"/>
        <end position="192"/>
    </location>
</feature>
<evidence type="ECO:0000259" key="1">
    <source>
        <dbReference type="Pfam" id="PF01323"/>
    </source>
</evidence>
<dbReference type="PANTHER" id="PTHR42943:SF4">
    <property type="entry name" value="C2H2-TYPE DOMAIN-CONTAINING PROTEIN"/>
    <property type="match status" value="1"/>
</dbReference>
<sequence length="435" mass="48554">MAAPTIECLTLPDKRIDKIAQRIGAQVIYKPALITSSFRASPFESAEGPHGNKNRCLIRDLGRTAKRFGVQIGFHKRHPVESVPALKLLSSLDPNLRRTVTQLIFEAYFLQGLDIGSPSILQSLTSQSLQERLDIYDGVENPKWETALVSTTKEAESRGAPFAPSFWIADSRLPTGGRLFSGADRLYFVEGAVVSLNGPATALPTISLPRIRPGPLKSKRKLTFWFDFSRWDRNLKLNLSPTLLGILFKEIGTPVEPRKATTQQAIDWGDKDMADWVSYWSRLPYPDGKEHAVALKWIEGPLKVRYFLPRFDLKSIHLEGPLRKGKKHFPIRTPLPLRVVCLKKEWKLIDAIYKAAWANDLDISDPAVLKSVISSAGYDPNLVDQADSQDARDALKTNVARAVTAGVCGFPSYQIVDGEVLWGQDKLDQVCDIIL</sequence>
<keyword evidence="3" id="KW-1185">Reference proteome</keyword>
<name>A0A139A7X3_GONPJ</name>
<dbReference type="Proteomes" id="UP000070544">
    <property type="component" value="Unassembled WGS sequence"/>
</dbReference>
<proteinExistence type="predicted"/>
<dbReference type="GO" id="GO:0005777">
    <property type="term" value="C:peroxisome"/>
    <property type="evidence" value="ECO:0007669"/>
    <property type="project" value="TreeGrafter"/>
</dbReference>
<accession>A0A139A7X3</accession>
<dbReference type="GO" id="GO:0005739">
    <property type="term" value="C:mitochondrion"/>
    <property type="evidence" value="ECO:0007669"/>
    <property type="project" value="TreeGrafter"/>
</dbReference>
<dbReference type="GO" id="GO:0006749">
    <property type="term" value="P:glutathione metabolic process"/>
    <property type="evidence" value="ECO:0007669"/>
    <property type="project" value="TreeGrafter"/>
</dbReference>